<dbReference type="Proteomes" id="UP000681870">
    <property type="component" value="Unassembled WGS sequence"/>
</dbReference>
<feature type="domain" description="N-acetyltransferase" evidence="3">
    <location>
        <begin position="14"/>
        <end position="162"/>
    </location>
</feature>
<organism evidence="4 5">
    <name type="scientific">Ornithinibacillus massiliensis</name>
    <dbReference type="NCBI Taxonomy" id="1944633"/>
    <lineage>
        <taxon>Bacteria</taxon>
        <taxon>Bacillati</taxon>
        <taxon>Bacillota</taxon>
        <taxon>Bacilli</taxon>
        <taxon>Bacillales</taxon>
        <taxon>Bacillaceae</taxon>
        <taxon>Ornithinibacillus</taxon>
    </lineage>
</organism>
<dbReference type="PANTHER" id="PTHR43877">
    <property type="entry name" value="AMINOALKYLPHOSPHONATE N-ACETYLTRANSFERASE-RELATED-RELATED"/>
    <property type="match status" value="1"/>
</dbReference>
<keyword evidence="5" id="KW-1185">Reference proteome</keyword>
<dbReference type="RefSeq" id="WP_211741671.1">
    <property type="nucleotide sequence ID" value="NZ_JAGXBY010000003.1"/>
</dbReference>
<dbReference type="SUPFAM" id="SSF55729">
    <property type="entry name" value="Acyl-CoA N-acyltransferases (Nat)"/>
    <property type="match status" value="1"/>
</dbReference>
<dbReference type="Gene3D" id="3.40.630.30">
    <property type="match status" value="1"/>
</dbReference>
<dbReference type="InterPro" id="IPR016181">
    <property type="entry name" value="Acyl_CoA_acyltransferase"/>
</dbReference>
<keyword evidence="2" id="KW-0012">Acyltransferase</keyword>
<dbReference type="InterPro" id="IPR050832">
    <property type="entry name" value="Bact_Acetyltransf"/>
</dbReference>
<reference evidence="4 5" key="1">
    <citation type="submission" date="2021-05" db="EMBL/GenBank/DDBJ databases">
        <title>Ornithinibacillus massiliensis sp. nov.</title>
        <authorList>
            <person name="Iwaza R."/>
            <person name="Lagier J.-C."/>
            <person name="Raoult D."/>
        </authorList>
    </citation>
    <scope>NUCLEOTIDE SEQUENCE [LARGE SCALE GENOMIC DNA]</scope>
    <source>
        <strain evidence="4 5">Marseille-P3601</strain>
    </source>
</reference>
<dbReference type="EMBL" id="JAGXBY010000003">
    <property type="protein sequence ID" value="MBS3680408.1"/>
    <property type="molecule type" value="Genomic_DNA"/>
</dbReference>
<dbReference type="InterPro" id="IPR000182">
    <property type="entry name" value="GNAT_dom"/>
</dbReference>
<sequence>MIQIKKANTTHVSGIVKVCTEANWATYHNIYSKEYIESIIATYYHNERILEEVSSSSKDWGGYFVALDQDEVVGVTGGGMISDLDAEVYVLYLDPHRRNEGIGSLLLNAVTEQQKEFGARVQWVSVQKGNMKAIPFYEAKGFKVITEEESDGYQSLRYSRQI</sequence>
<name>A0ABS5MDK1_9BACI</name>
<evidence type="ECO:0000256" key="2">
    <source>
        <dbReference type="ARBA" id="ARBA00023315"/>
    </source>
</evidence>
<dbReference type="PROSITE" id="PS51186">
    <property type="entry name" value="GNAT"/>
    <property type="match status" value="1"/>
</dbReference>
<dbReference type="Pfam" id="PF00583">
    <property type="entry name" value="Acetyltransf_1"/>
    <property type="match status" value="1"/>
</dbReference>
<gene>
    <name evidence="4" type="ORF">KGF86_09280</name>
</gene>
<proteinExistence type="predicted"/>
<evidence type="ECO:0000256" key="1">
    <source>
        <dbReference type="ARBA" id="ARBA00022679"/>
    </source>
</evidence>
<dbReference type="CDD" id="cd04301">
    <property type="entry name" value="NAT_SF"/>
    <property type="match status" value="1"/>
</dbReference>
<protein>
    <submittedName>
        <fullName evidence="4">GNAT family N-acetyltransferase</fullName>
    </submittedName>
</protein>
<evidence type="ECO:0000259" key="3">
    <source>
        <dbReference type="PROSITE" id="PS51186"/>
    </source>
</evidence>
<accession>A0ABS5MDK1</accession>
<evidence type="ECO:0000313" key="4">
    <source>
        <dbReference type="EMBL" id="MBS3680408.1"/>
    </source>
</evidence>
<evidence type="ECO:0000313" key="5">
    <source>
        <dbReference type="Proteomes" id="UP000681870"/>
    </source>
</evidence>
<keyword evidence="1" id="KW-0808">Transferase</keyword>
<comment type="caution">
    <text evidence="4">The sequence shown here is derived from an EMBL/GenBank/DDBJ whole genome shotgun (WGS) entry which is preliminary data.</text>
</comment>